<dbReference type="InterPro" id="IPR014710">
    <property type="entry name" value="RmlC-like_jellyroll"/>
</dbReference>
<dbReference type="SUPFAM" id="SSF51206">
    <property type="entry name" value="cAMP-binding domain-like"/>
    <property type="match status" value="1"/>
</dbReference>
<dbReference type="InterPro" id="IPR000595">
    <property type="entry name" value="cNMP-bd_dom"/>
</dbReference>
<dbReference type="RefSeq" id="WP_125691676.1">
    <property type="nucleotide sequence ID" value="NZ_JBHSSK010000021.1"/>
</dbReference>
<comment type="caution">
    <text evidence="2">The sequence shown here is derived from an EMBL/GenBank/DDBJ whole genome shotgun (WGS) entry which is preliminary data.</text>
</comment>
<accession>A0ABW1SSR8</accession>
<gene>
    <name evidence="2" type="ORF">ACFP1G_06990</name>
</gene>
<protein>
    <submittedName>
        <fullName evidence="2">Crp/Fnr family transcriptional regulator</fullName>
    </submittedName>
</protein>
<evidence type="ECO:0000259" key="1">
    <source>
        <dbReference type="PROSITE" id="PS50042"/>
    </source>
</evidence>
<dbReference type="Pfam" id="PF00027">
    <property type="entry name" value="cNMP_binding"/>
    <property type="match status" value="1"/>
</dbReference>
<dbReference type="PROSITE" id="PS50042">
    <property type="entry name" value="CNMP_BINDING_3"/>
    <property type="match status" value="1"/>
</dbReference>
<evidence type="ECO:0000313" key="2">
    <source>
        <dbReference type="EMBL" id="MFC6207222.1"/>
    </source>
</evidence>
<keyword evidence="3" id="KW-1185">Reference proteome</keyword>
<dbReference type="Gene3D" id="2.60.120.10">
    <property type="entry name" value="Jelly Rolls"/>
    <property type="match status" value="1"/>
</dbReference>
<dbReference type="EMBL" id="JBHSSK010000021">
    <property type="protein sequence ID" value="MFC6207222.1"/>
    <property type="molecule type" value="Genomic_DNA"/>
</dbReference>
<dbReference type="InterPro" id="IPR018490">
    <property type="entry name" value="cNMP-bd_dom_sf"/>
</dbReference>
<dbReference type="InterPro" id="IPR018488">
    <property type="entry name" value="cNMP-bd_CS"/>
</dbReference>
<dbReference type="SMART" id="SM00100">
    <property type="entry name" value="cNMP"/>
    <property type="match status" value="1"/>
</dbReference>
<name>A0ABW1SSR8_9LACO</name>
<dbReference type="CDD" id="cd00038">
    <property type="entry name" value="CAP_ED"/>
    <property type="match status" value="1"/>
</dbReference>
<feature type="domain" description="Cyclic nucleotide-binding" evidence="1">
    <location>
        <begin position="20"/>
        <end position="111"/>
    </location>
</feature>
<organism evidence="2 3">
    <name type="scientific">Levilactobacillus tongjiangensis</name>
    <dbReference type="NCBI Taxonomy" id="2486023"/>
    <lineage>
        <taxon>Bacteria</taxon>
        <taxon>Bacillati</taxon>
        <taxon>Bacillota</taxon>
        <taxon>Bacilli</taxon>
        <taxon>Lactobacillales</taxon>
        <taxon>Lactobacillaceae</taxon>
        <taxon>Levilactobacillus</taxon>
    </lineage>
</organism>
<evidence type="ECO:0000313" key="3">
    <source>
        <dbReference type="Proteomes" id="UP001596254"/>
    </source>
</evidence>
<dbReference type="PROSITE" id="PS00888">
    <property type="entry name" value="CNMP_BINDING_1"/>
    <property type="match status" value="1"/>
</dbReference>
<dbReference type="Proteomes" id="UP001596254">
    <property type="component" value="Unassembled WGS sequence"/>
</dbReference>
<sequence length="189" mass="21924">MEIPAYLAQKLPEIGEHWSELHDLFISKSIPADTTLVAEGDVATELFIVTNGALRLWHNSDGRDITLQFFFENQVVSSFESFYLNQPSGFSIESFEDTQVLILPKAAFDQIRQRYPTIEPAITRFICERFIAYRNIFFDQIQYSPAKRYQQLVNDEPEILERVPLRLVASYLGMTPVSLSRIRTRLKEK</sequence>
<reference evidence="3" key="1">
    <citation type="journal article" date="2019" name="Int. J. Syst. Evol. Microbiol.">
        <title>The Global Catalogue of Microorganisms (GCM) 10K type strain sequencing project: providing services to taxonomists for standard genome sequencing and annotation.</title>
        <authorList>
            <consortium name="The Broad Institute Genomics Platform"/>
            <consortium name="The Broad Institute Genome Sequencing Center for Infectious Disease"/>
            <person name="Wu L."/>
            <person name="Ma J."/>
        </authorList>
    </citation>
    <scope>NUCLEOTIDE SEQUENCE [LARGE SCALE GENOMIC DNA]</scope>
    <source>
        <strain evidence="3">CCM 8905</strain>
    </source>
</reference>
<proteinExistence type="predicted"/>